<dbReference type="EMBL" id="AP026073">
    <property type="protein sequence ID" value="BDM71631.1"/>
    <property type="molecule type" value="Genomic_DNA"/>
</dbReference>
<dbReference type="PROSITE" id="PS00211">
    <property type="entry name" value="ABC_TRANSPORTER_1"/>
    <property type="match status" value="1"/>
</dbReference>
<feature type="domain" description="ABC transporter" evidence="4">
    <location>
        <begin position="40"/>
        <end position="271"/>
    </location>
</feature>
<evidence type="ECO:0000259" key="4">
    <source>
        <dbReference type="PROSITE" id="PS50893"/>
    </source>
</evidence>
<dbReference type="Gene3D" id="3.40.50.300">
    <property type="entry name" value="P-loop containing nucleotide triphosphate hydrolases"/>
    <property type="match status" value="1"/>
</dbReference>
<dbReference type="InterPro" id="IPR027417">
    <property type="entry name" value="P-loop_NTPase"/>
</dbReference>
<dbReference type="GO" id="GO:0005524">
    <property type="term" value="F:ATP binding"/>
    <property type="evidence" value="ECO:0007669"/>
    <property type="project" value="UniProtKB-KW"/>
</dbReference>
<name>A0ABN6R2M4_STRNI</name>
<dbReference type="InterPro" id="IPR017871">
    <property type="entry name" value="ABC_transporter-like_CS"/>
</dbReference>
<dbReference type="SMART" id="SM00382">
    <property type="entry name" value="AAA"/>
    <property type="match status" value="1"/>
</dbReference>
<accession>A0ABN6R2M4</accession>
<evidence type="ECO:0000256" key="2">
    <source>
        <dbReference type="ARBA" id="ARBA00022840"/>
    </source>
</evidence>
<gene>
    <name evidence="5" type="ORF">HEK616_51180</name>
</gene>
<reference evidence="5" key="1">
    <citation type="submission" date="2022-06" db="EMBL/GenBank/DDBJ databases">
        <title>Complete genome sequence of Streptomyces nigrescens HEK616.</title>
        <authorList>
            <person name="Asamizu S."/>
            <person name="Onaka H."/>
        </authorList>
    </citation>
    <scope>NUCLEOTIDE SEQUENCE</scope>
    <source>
        <strain evidence="5">HEK616</strain>
    </source>
</reference>
<evidence type="ECO:0000313" key="5">
    <source>
        <dbReference type="EMBL" id="BDM71631.1"/>
    </source>
</evidence>
<sequence length="349" mass="36920">MTPDESPEEICAETTDATLGGAPRTGAPGPAPAPNASDAVLCRGLRYAFGETRAVDGVDLSVRAGEVFGLLGPNGAGKTTAIRCITTLLPVPAGMVRVFGHDAAKERMAVRRLLGYVPQQLSADAGLTGRENVTLFARVFDVSRRERAARVDQALAAVGLTEAAGRLAKTYSGGMIRRLELAQALVSAPRLLMLDEPTIGLDPIARTSVWDHINAVRDATGMTVLVTTHYMDEADQYCDRVALMHHGRIRALGTPDDLKSALRTRRRAAPAPATTGTSAHPYPVSTSHPHFSASPLSSSPPPSAAPSRSSDAAPTLEDVFRDVAGSGLDEQSGDFRDVRSTRRTAHRVG</sequence>
<proteinExistence type="predicted"/>
<feature type="region of interest" description="Disordered" evidence="3">
    <location>
        <begin position="15"/>
        <end position="34"/>
    </location>
</feature>
<dbReference type="Pfam" id="PF00005">
    <property type="entry name" value="ABC_tran"/>
    <property type="match status" value="1"/>
</dbReference>
<dbReference type="PANTHER" id="PTHR43582:SF2">
    <property type="entry name" value="LINEARMYCIN RESISTANCE ATP-BINDING PROTEIN LNRL"/>
    <property type="match status" value="1"/>
</dbReference>
<organism evidence="5 6">
    <name type="scientific">Streptomyces nigrescens</name>
    <dbReference type="NCBI Taxonomy" id="1920"/>
    <lineage>
        <taxon>Bacteria</taxon>
        <taxon>Bacillati</taxon>
        <taxon>Actinomycetota</taxon>
        <taxon>Actinomycetes</taxon>
        <taxon>Kitasatosporales</taxon>
        <taxon>Streptomycetaceae</taxon>
        <taxon>Streptomyces</taxon>
    </lineage>
</organism>
<dbReference type="InterPro" id="IPR003439">
    <property type="entry name" value="ABC_transporter-like_ATP-bd"/>
</dbReference>
<evidence type="ECO:0000313" key="6">
    <source>
        <dbReference type="Proteomes" id="UP001059597"/>
    </source>
</evidence>
<feature type="region of interest" description="Disordered" evidence="3">
    <location>
        <begin position="263"/>
        <end position="349"/>
    </location>
</feature>
<dbReference type="RefSeq" id="WP_261955197.1">
    <property type="nucleotide sequence ID" value="NZ_AP026073.1"/>
</dbReference>
<dbReference type="PANTHER" id="PTHR43582">
    <property type="entry name" value="LINEARMYCIN RESISTANCE ATP-BINDING PROTEIN LNRL"/>
    <property type="match status" value="1"/>
</dbReference>
<protein>
    <submittedName>
        <fullName evidence="5">ABC transporter ATP-binding protein</fullName>
    </submittedName>
</protein>
<keyword evidence="1" id="KW-0547">Nucleotide-binding</keyword>
<feature type="compositionally biased region" description="Low complexity" evidence="3">
    <location>
        <begin position="305"/>
        <end position="314"/>
    </location>
</feature>
<dbReference type="PROSITE" id="PS50893">
    <property type="entry name" value="ABC_TRANSPORTER_2"/>
    <property type="match status" value="1"/>
</dbReference>
<dbReference type="SUPFAM" id="SSF52540">
    <property type="entry name" value="P-loop containing nucleoside triphosphate hydrolases"/>
    <property type="match status" value="1"/>
</dbReference>
<keyword evidence="6" id="KW-1185">Reference proteome</keyword>
<dbReference type="InterPro" id="IPR003593">
    <property type="entry name" value="AAA+_ATPase"/>
</dbReference>
<dbReference type="Proteomes" id="UP001059597">
    <property type="component" value="Chromosome"/>
</dbReference>
<evidence type="ECO:0000256" key="3">
    <source>
        <dbReference type="SAM" id="MobiDB-lite"/>
    </source>
</evidence>
<evidence type="ECO:0000256" key="1">
    <source>
        <dbReference type="ARBA" id="ARBA00022741"/>
    </source>
</evidence>
<keyword evidence="2 5" id="KW-0067">ATP-binding</keyword>